<protein>
    <submittedName>
        <fullName evidence="2">LLM class flavin-dependent oxidoreductase</fullName>
    </submittedName>
</protein>
<gene>
    <name evidence="2" type="ORF">JJB74_22440</name>
</gene>
<dbReference type="InterPro" id="IPR036661">
    <property type="entry name" value="Luciferase-like_sf"/>
</dbReference>
<proteinExistence type="predicted"/>
<dbReference type="AlphaFoldDB" id="A0A934SXC5"/>
<dbReference type="InterPro" id="IPR011251">
    <property type="entry name" value="Luciferase-like_dom"/>
</dbReference>
<dbReference type="PANTHER" id="PTHR30137:SF6">
    <property type="entry name" value="LUCIFERASE-LIKE MONOOXYGENASE"/>
    <property type="match status" value="1"/>
</dbReference>
<reference evidence="2" key="1">
    <citation type="submission" date="2021-01" db="EMBL/GenBank/DDBJ databases">
        <title>Genome sequence of strain Noviherbaspirillum sp. DKR-6.</title>
        <authorList>
            <person name="Chaudhary D.K."/>
        </authorList>
    </citation>
    <scope>NUCLEOTIDE SEQUENCE</scope>
    <source>
        <strain evidence="2">DKR-6</strain>
    </source>
</reference>
<comment type="caution">
    <text evidence="2">The sequence shown here is derived from an EMBL/GenBank/DDBJ whole genome shotgun (WGS) entry which is preliminary data.</text>
</comment>
<dbReference type="PANTHER" id="PTHR30137">
    <property type="entry name" value="LUCIFERASE-LIKE MONOOXYGENASE"/>
    <property type="match status" value="1"/>
</dbReference>
<sequence length="380" mass="42965">MKIMNFSLMPYRHLDIPESHKHRSAWVVLPNTFYDPEKGANEYESFINLLAESEDLGFDGIGVNEHHQTAYGMMPAPNLIASALIQRTKKVKIAILGRALPLVNNPINIAEEFAMLDNLSRGRIICGFVRGIGAEYHASGVNPAFSHDRFHEAHDLIVKAWTTPGPFPWEGEHYNLNYVNLWPRVYQTPHPPIWIPSQGSIETIEWAAVPERRYPFLITFSARDSVIRNLTAYREQTKKYGYEADESQLGWAAPVYVADTEERAKEEARAGLESLFNDYLTLPVEMLLPPGYTSAASMKKMMGARAGIGMERQSLEKLIALGTVVVGTPKSVLEQIEQVREKTRFGTFVSMLQFGTLPDELARRNTELFAAEVMPELRKR</sequence>
<dbReference type="SUPFAM" id="SSF51679">
    <property type="entry name" value="Bacterial luciferase-like"/>
    <property type="match status" value="1"/>
</dbReference>
<dbReference type="Gene3D" id="3.20.20.30">
    <property type="entry name" value="Luciferase-like domain"/>
    <property type="match status" value="1"/>
</dbReference>
<dbReference type="GO" id="GO:0005829">
    <property type="term" value="C:cytosol"/>
    <property type="evidence" value="ECO:0007669"/>
    <property type="project" value="TreeGrafter"/>
</dbReference>
<keyword evidence="3" id="KW-1185">Reference proteome</keyword>
<organism evidence="2 3">
    <name type="scientific">Noviherbaspirillum pedocola</name>
    <dbReference type="NCBI Taxonomy" id="2801341"/>
    <lineage>
        <taxon>Bacteria</taxon>
        <taxon>Pseudomonadati</taxon>
        <taxon>Pseudomonadota</taxon>
        <taxon>Betaproteobacteria</taxon>
        <taxon>Burkholderiales</taxon>
        <taxon>Oxalobacteraceae</taxon>
        <taxon>Noviherbaspirillum</taxon>
    </lineage>
</organism>
<dbReference type="InterPro" id="IPR050766">
    <property type="entry name" value="Bact_Lucif_Oxidored"/>
</dbReference>
<evidence type="ECO:0000313" key="3">
    <source>
        <dbReference type="Proteomes" id="UP000622890"/>
    </source>
</evidence>
<feature type="domain" description="Luciferase-like" evidence="1">
    <location>
        <begin position="34"/>
        <end position="341"/>
    </location>
</feature>
<dbReference type="GO" id="GO:0016705">
    <property type="term" value="F:oxidoreductase activity, acting on paired donors, with incorporation or reduction of molecular oxygen"/>
    <property type="evidence" value="ECO:0007669"/>
    <property type="project" value="InterPro"/>
</dbReference>
<name>A0A934SXC5_9BURK</name>
<accession>A0A934SXC5</accession>
<dbReference type="Pfam" id="PF00296">
    <property type="entry name" value="Bac_luciferase"/>
    <property type="match status" value="1"/>
</dbReference>
<dbReference type="Proteomes" id="UP000622890">
    <property type="component" value="Unassembled WGS sequence"/>
</dbReference>
<dbReference type="EMBL" id="JAEPBG010000011">
    <property type="protein sequence ID" value="MBK4737389.1"/>
    <property type="molecule type" value="Genomic_DNA"/>
</dbReference>
<evidence type="ECO:0000313" key="2">
    <source>
        <dbReference type="EMBL" id="MBK4737389.1"/>
    </source>
</evidence>
<evidence type="ECO:0000259" key="1">
    <source>
        <dbReference type="Pfam" id="PF00296"/>
    </source>
</evidence>